<accession>A0ACC2TC66</accession>
<sequence>MIPAPGFASKSKNPGEGKSPLPASPAWWLGAGLIPVWGLKSVTFVTPMMSPTWKITRSPGLNAPLPAVYCPPGSPFGSVHFMEYPLNPEYKEYILEKILEQDPLACVISAAR</sequence>
<organism evidence="1 2">
    <name type="scientific">Entomophthora muscae</name>
    <dbReference type="NCBI Taxonomy" id="34485"/>
    <lineage>
        <taxon>Eukaryota</taxon>
        <taxon>Fungi</taxon>
        <taxon>Fungi incertae sedis</taxon>
        <taxon>Zoopagomycota</taxon>
        <taxon>Entomophthoromycotina</taxon>
        <taxon>Entomophthoromycetes</taxon>
        <taxon>Entomophthorales</taxon>
        <taxon>Entomophthoraceae</taxon>
        <taxon>Entomophthora</taxon>
    </lineage>
</organism>
<evidence type="ECO:0000313" key="2">
    <source>
        <dbReference type="Proteomes" id="UP001165960"/>
    </source>
</evidence>
<proteinExistence type="predicted"/>
<dbReference type="EMBL" id="QTSX02003096">
    <property type="protein sequence ID" value="KAJ9071852.1"/>
    <property type="molecule type" value="Genomic_DNA"/>
</dbReference>
<protein>
    <submittedName>
        <fullName evidence="1">Uncharacterized protein</fullName>
    </submittedName>
</protein>
<evidence type="ECO:0000313" key="1">
    <source>
        <dbReference type="EMBL" id="KAJ9071852.1"/>
    </source>
</evidence>
<name>A0ACC2TC66_9FUNG</name>
<dbReference type="Proteomes" id="UP001165960">
    <property type="component" value="Unassembled WGS sequence"/>
</dbReference>
<reference evidence="1" key="1">
    <citation type="submission" date="2022-04" db="EMBL/GenBank/DDBJ databases">
        <title>Genome of the entomopathogenic fungus Entomophthora muscae.</title>
        <authorList>
            <person name="Elya C."/>
            <person name="Lovett B.R."/>
            <person name="Lee E."/>
            <person name="Macias A.M."/>
            <person name="Hajek A.E."/>
            <person name="De Bivort B.L."/>
            <person name="Kasson M.T."/>
            <person name="De Fine Licht H.H."/>
            <person name="Stajich J.E."/>
        </authorList>
    </citation>
    <scope>NUCLEOTIDE SEQUENCE</scope>
    <source>
        <strain evidence="1">Berkeley</strain>
    </source>
</reference>
<gene>
    <name evidence="1" type="ORF">DSO57_1033067</name>
</gene>
<comment type="caution">
    <text evidence="1">The sequence shown here is derived from an EMBL/GenBank/DDBJ whole genome shotgun (WGS) entry which is preliminary data.</text>
</comment>
<keyword evidence="2" id="KW-1185">Reference proteome</keyword>